<protein>
    <submittedName>
        <fullName evidence="1">Uncharacterized protein</fullName>
    </submittedName>
</protein>
<reference evidence="1 2" key="1">
    <citation type="submission" date="2022-12" db="EMBL/GenBank/DDBJ databases">
        <title>Chromosome-scale assembly of the Ensete ventricosum genome.</title>
        <authorList>
            <person name="Dussert Y."/>
            <person name="Stocks J."/>
            <person name="Wendawek A."/>
            <person name="Woldeyes F."/>
            <person name="Nichols R.A."/>
            <person name="Borrell J.S."/>
        </authorList>
    </citation>
    <scope>NUCLEOTIDE SEQUENCE [LARGE SCALE GENOMIC DNA]</scope>
    <source>
        <strain evidence="2">cv. Maze</strain>
        <tissue evidence="1">Seeds</tissue>
    </source>
</reference>
<gene>
    <name evidence="1" type="ORF">OPV22_018012</name>
</gene>
<accession>A0AAV8QZA5</accession>
<evidence type="ECO:0000313" key="2">
    <source>
        <dbReference type="Proteomes" id="UP001222027"/>
    </source>
</evidence>
<dbReference type="Proteomes" id="UP001222027">
    <property type="component" value="Unassembled WGS sequence"/>
</dbReference>
<organism evidence="1 2">
    <name type="scientific">Ensete ventricosum</name>
    <name type="common">Abyssinian banana</name>
    <name type="synonym">Musa ensete</name>
    <dbReference type="NCBI Taxonomy" id="4639"/>
    <lineage>
        <taxon>Eukaryota</taxon>
        <taxon>Viridiplantae</taxon>
        <taxon>Streptophyta</taxon>
        <taxon>Embryophyta</taxon>
        <taxon>Tracheophyta</taxon>
        <taxon>Spermatophyta</taxon>
        <taxon>Magnoliopsida</taxon>
        <taxon>Liliopsida</taxon>
        <taxon>Zingiberales</taxon>
        <taxon>Musaceae</taxon>
        <taxon>Ensete</taxon>
    </lineage>
</organism>
<evidence type="ECO:0000313" key="1">
    <source>
        <dbReference type="EMBL" id="KAJ8485527.1"/>
    </source>
</evidence>
<dbReference type="EMBL" id="JAQQAF010000005">
    <property type="protein sequence ID" value="KAJ8485527.1"/>
    <property type="molecule type" value="Genomic_DNA"/>
</dbReference>
<comment type="caution">
    <text evidence="1">The sequence shown here is derived from an EMBL/GenBank/DDBJ whole genome shotgun (WGS) entry which is preliminary data.</text>
</comment>
<dbReference type="AlphaFoldDB" id="A0AAV8QZA5"/>
<name>A0AAV8QZA5_ENSVE</name>
<sequence>MALLQATNGRYHVLTKSVLNVGMNEAPVLMKYLSSLSLATYSNTIFMVLQQFWTWWLALGIGCDPDELQDGDMVQ</sequence>
<proteinExistence type="predicted"/>
<keyword evidence="2" id="KW-1185">Reference proteome</keyword>